<feature type="domain" description="Helicase C-terminal" evidence="3">
    <location>
        <begin position="887"/>
        <end position="979"/>
    </location>
</feature>
<name>A0A6C0DRU4_9ZZZZ</name>
<dbReference type="InterPro" id="IPR001650">
    <property type="entry name" value="Helicase_C-like"/>
</dbReference>
<evidence type="ECO:0000313" key="4">
    <source>
        <dbReference type="EMBL" id="QHT19204.1"/>
    </source>
</evidence>
<dbReference type="EMBL" id="MN739664">
    <property type="protein sequence ID" value="QHT19204.1"/>
    <property type="molecule type" value="Genomic_DNA"/>
</dbReference>
<proteinExistence type="predicted"/>
<dbReference type="Pfam" id="PF00271">
    <property type="entry name" value="Helicase_C"/>
    <property type="match status" value="1"/>
</dbReference>
<feature type="region of interest" description="Disordered" evidence="2">
    <location>
        <begin position="668"/>
        <end position="688"/>
    </location>
</feature>
<protein>
    <recommendedName>
        <fullName evidence="3">Helicase C-terminal domain-containing protein</fullName>
    </recommendedName>
</protein>
<dbReference type="InterPro" id="IPR002464">
    <property type="entry name" value="DNA/RNA_helicase_DEAH_CS"/>
</dbReference>
<reference evidence="4" key="1">
    <citation type="journal article" date="2020" name="Nature">
        <title>Giant virus diversity and host interactions through global metagenomics.</title>
        <authorList>
            <person name="Schulz F."/>
            <person name="Roux S."/>
            <person name="Paez-Espino D."/>
            <person name="Jungbluth S."/>
            <person name="Walsh D.A."/>
            <person name="Denef V.J."/>
            <person name="McMahon K.D."/>
            <person name="Konstantinidis K.T."/>
            <person name="Eloe-Fadrosh E.A."/>
            <person name="Kyrpides N.C."/>
            <person name="Woyke T."/>
        </authorList>
    </citation>
    <scope>NUCLEOTIDE SEQUENCE</scope>
    <source>
        <strain evidence="4">GVMAG-M-3300023174-57</strain>
    </source>
</reference>
<organism evidence="4">
    <name type="scientific">viral metagenome</name>
    <dbReference type="NCBI Taxonomy" id="1070528"/>
    <lineage>
        <taxon>unclassified sequences</taxon>
        <taxon>metagenomes</taxon>
        <taxon>organismal metagenomes</taxon>
    </lineage>
</organism>
<dbReference type="SUPFAM" id="SSF52540">
    <property type="entry name" value="P-loop containing nucleoside triphosphate hydrolases"/>
    <property type="match status" value="2"/>
</dbReference>
<evidence type="ECO:0000256" key="2">
    <source>
        <dbReference type="SAM" id="MobiDB-lite"/>
    </source>
</evidence>
<dbReference type="AlphaFoldDB" id="A0A6C0DRU4"/>
<dbReference type="PROSITE" id="PS00690">
    <property type="entry name" value="DEAH_ATP_HELICASE"/>
    <property type="match status" value="1"/>
</dbReference>
<feature type="region of interest" description="Disordered" evidence="2">
    <location>
        <begin position="74"/>
        <end position="100"/>
    </location>
</feature>
<evidence type="ECO:0000259" key="3">
    <source>
        <dbReference type="Pfam" id="PF00271"/>
    </source>
</evidence>
<sequence length="1095" mass="120261">MSSAGPPKFARLKRTAVRFDANIAPTEANVTEDFTQIAPLTFDGAAAKAVPVVVASEAVQAARIADAELRDEALTGPKPAAEPQPTVAKPPSRKRAAPSMFEPAAPVVEGEAVAKAVEAAAEVAAAPVVLGRVEDAEQSAALKPADAELMQHVTEAVTGPPRPPMVKPAFYVPENRRGFKPFVIQTFKQYILPPLTEDPDPETCTKAAKASTKELKTFQYQAFVRDYLQRASPYRGLLVYHGLGSGKTCTSIATAEALYGAGNRKIIIMTPASLSGNYRGELTKCGYFAFQQENYWTFLAASVKPVTAELTFLTDTIGLPINWIKKNGGAWVPDPTLPSNWEVLSAAEKATITKQIQSHIEARFTFINYNGLTEKRVRDWACKTPTMFDGSVVIIDEVHNLIRTINNSRLEEFYKTEPLEPEYKAKFCMTGKRYRISYLVYRLLCNAVGTKIVALSGTPIINYPQELGIMANLLAGDMRYASGMLSPRIDVEAVKTALAKHPEVDIYEILPGKGAVSMRLTPVPSGYRKVVDPATGVARGFVRNEDGAAGTDEISRERDLTAWMNRVEMDLRPLVKARGTVFNSITYGINQRLPDIEKPFVDTFINKETLTLNSPNDLVLMARLSGLISYYKAGKVELVARVEKDEVVQVEMSDRQLQQYTIVRQTEIKQEERDRKGKQKAPAPRAPGARYDEVLKAQKGTFKIFSRACCNFVFPEDIARPRPGDEAAALADLGHAVSGDSQGGDIMAEGEQELVEEPVAEAPVPVPARPRRKGAAEAAPVAVADPYQEAIRAALASLRAKGAAVFAADKLPIYSPKFQAIIDRLETAKGPALLYSQFKTLEGLGIFGMALELQKNYIKFDIQLQASGNWALSPELLIPENADKKRYITYTGDEKAEKRDLLKHIFNANWTKMPAELATAIRNLAGAENNISGKIAQVFMITQSGAEGISLENVRQVHLMEPYWNYVRLEQVKGRAIRICSHKSLPFDERTVEVFTYISKFGAAQKKERRVDETLLIKDGGETTDQSILSVANDKKKLADSLFEAMKRAAVDCELNATENGVAACYRFDTNPTGPLFHPDLTQDISSSGASVRRA</sequence>
<keyword evidence="1" id="KW-0378">Hydrolase</keyword>
<dbReference type="GO" id="GO:0016787">
    <property type="term" value="F:hydrolase activity"/>
    <property type="evidence" value="ECO:0007669"/>
    <property type="project" value="UniProtKB-KW"/>
</dbReference>
<accession>A0A6C0DRU4</accession>
<dbReference type="Gene3D" id="3.40.50.300">
    <property type="entry name" value="P-loop containing nucleotide triphosphate hydrolases"/>
    <property type="match status" value="2"/>
</dbReference>
<evidence type="ECO:0000256" key="1">
    <source>
        <dbReference type="ARBA" id="ARBA00022801"/>
    </source>
</evidence>
<dbReference type="InterPro" id="IPR027417">
    <property type="entry name" value="P-loop_NTPase"/>
</dbReference>